<dbReference type="PANTHER" id="PTHR43775:SF29">
    <property type="entry name" value="ASPERFURANONE POLYKETIDE SYNTHASE AFOG-RELATED"/>
    <property type="match status" value="1"/>
</dbReference>
<accession>C5IKY3</accession>
<dbReference type="GO" id="GO:0004312">
    <property type="term" value="F:fatty acid synthase activity"/>
    <property type="evidence" value="ECO:0007669"/>
    <property type="project" value="TreeGrafter"/>
</dbReference>
<dbReference type="InterPro" id="IPR050091">
    <property type="entry name" value="PKS_NRPS_Biosynth_Enz"/>
</dbReference>
<dbReference type="GO" id="GO:0006633">
    <property type="term" value="P:fatty acid biosynthetic process"/>
    <property type="evidence" value="ECO:0007669"/>
    <property type="project" value="TreeGrafter"/>
</dbReference>
<protein>
    <submittedName>
        <fullName evidence="2">Polyketide synthase</fullName>
    </submittedName>
</protein>
<dbReference type="Gene3D" id="3.30.70.3290">
    <property type="match status" value="1"/>
</dbReference>
<dbReference type="SMART" id="SM00825">
    <property type="entry name" value="PKS_KS"/>
    <property type="match status" value="1"/>
</dbReference>
<dbReference type="PANTHER" id="PTHR43775">
    <property type="entry name" value="FATTY ACID SYNTHASE"/>
    <property type="match status" value="1"/>
</dbReference>
<evidence type="ECO:0000313" key="2">
    <source>
        <dbReference type="EMBL" id="ACR82788.1"/>
    </source>
</evidence>
<feature type="non-terminal residue" evidence="2">
    <location>
        <position position="240"/>
    </location>
</feature>
<reference evidence="2" key="1">
    <citation type="submission" date="2009-04" db="EMBL/GenBank/DDBJ databases">
        <authorList>
            <person name="Jumpathong J."/>
            <person name="Fujii I."/>
            <person name="Seshime Y."/>
            <person name="Peberdy J."/>
            <person name="Lumyong S."/>
        </authorList>
    </citation>
    <scope>NUCLEOTIDE SEQUENCE</scope>
</reference>
<dbReference type="InterPro" id="IPR032821">
    <property type="entry name" value="PKS_assoc"/>
</dbReference>
<feature type="non-terminal residue" evidence="2">
    <location>
        <position position="1"/>
    </location>
</feature>
<organism evidence="2">
    <name type="scientific">Dictyosporium digitatum</name>
    <dbReference type="NCBI Taxonomy" id="328853"/>
    <lineage>
        <taxon>Eukaryota</taxon>
        <taxon>Fungi</taxon>
        <taxon>Dikarya</taxon>
        <taxon>Ascomycota</taxon>
        <taxon>Pezizomycotina</taxon>
        <taxon>Dothideomycetes</taxon>
        <taxon>Pleosporomycetidae</taxon>
        <taxon>Pleosporales</taxon>
        <taxon>Massarineae</taxon>
        <taxon>Dictyosporiaceae</taxon>
        <taxon>Dictyosporium</taxon>
    </lineage>
</organism>
<dbReference type="InterPro" id="IPR014031">
    <property type="entry name" value="Ketoacyl_synth_C"/>
</dbReference>
<dbReference type="PROSITE" id="PS52004">
    <property type="entry name" value="KS3_2"/>
    <property type="match status" value="1"/>
</dbReference>
<dbReference type="AlphaFoldDB" id="C5IKY3"/>
<feature type="domain" description="Ketosynthase family 3 (KS3)" evidence="1">
    <location>
        <begin position="1"/>
        <end position="121"/>
    </location>
</feature>
<proteinExistence type="predicted"/>
<dbReference type="GO" id="GO:0044550">
    <property type="term" value="P:secondary metabolite biosynthetic process"/>
    <property type="evidence" value="ECO:0007669"/>
    <property type="project" value="TreeGrafter"/>
</dbReference>
<dbReference type="Pfam" id="PF16197">
    <property type="entry name" value="KAsynt_C_assoc"/>
    <property type="match status" value="1"/>
</dbReference>
<dbReference type="Pfam" id="PF02801">
    <property type="entry name" value="Ketoacyl-synt_C"/>
    <property type="match status" value="1"/>
</dbReference>
<evidence type="ECO:0000259" key="1">
    <source>
        <dbReference type="PROSITE" id="PS52004"/>
    </source>
</evidence>
<dbReference type="EMBL" id="FJ951029">
    <property type="protein sequence ID" value="ACR82788.1"/>
    <property type="molecule type" value="Genomic_DNA"/>
</dbReference>
<name>C5IKY3_9PLEO</name>
<dbReference type="SUPFAM" id="SSF53901">
    <property type="entry name" value="Thiolase-like"/>
    <property type="match status" value="1"/>
</dbReference>
<dbReference type="InterPro" id="IPR020841">
    <property type="entry name" value="PKS_Beta-ketoAc_synthase_dom"/>
</dbReference>
<dbReference type="InterPro" id="IPR016039">
    <property type="entry name" value="Thiolase-like"/>
</dbReference>
<dbReference type="Gene3D" id="3.40.47.10">
    <property type="match status" value="1"/>
</dbReference>
<sequence length="240" mass="26159">EGHGTGTQAGDVEETQALARTLASVATAEEKLLIGSVKSNIGHLEAAAGIASIIKAVLVPEHGVIPPSINFKTLNPKLKFDEWKLKLVRELLPFPAKNGTRRISVNGFGYCGTNAHAILDDTESYLKSRGITHNTELTGEPARDRAGPRLFVVSAQDKEGLKRVKEPLAKYVDAKAEHLETIDEDSEEFLSELAYTLSERRSRLQWKTYAVASSTEELVDVLGDAENPALVAQSSRVPRM</sequence>
<dbReference type="CDD" id="cd00833">
    <property type="entry name" value="PKS"/>
    <property type="match status" value="1"/>
</dbReference>